<dbReference type="InterPro" id="IPR018368">
    <property type="entry name" value="ClpA/B_CS1"/>
</dbReference>
<dbReference type="FunFam" id="3.40.50.300:FF:000025">
    <property type="entry name" value="ATP-dependent Clp protease subunit"/>
    <property type="match status" value="1"/>
</dbReference>
<dbReference type="InterPro" id="IPR050130">
    <property type="entry name" value="ClpA_ClpB"/>
</dbReference>
<evidence type="ECO:0000256" key="3">
    <source>
        <dbReference type="ARBA" id="ARBA00022737"/>
    </source>
</evidence>
<dbReference type="GO" id="GO:0005524">
    <property type="term" value="F:ATP binding"/>
    <property type="evidence" value="ECO:0007669"/>
    <property type="project" value="UniProtKB-KW"/>
</dbReference>
<evidence type="ECO:0000259" key="11">
    <source>
        <dbReference type="SMART" id="SM00382"/>
    </source>
</evidence>
<dbReference type="CDD" id="cd00009">
    <property type="entry name" value="AAA"/>
    <property type="match status" value="1"/>
</dbReference>
<feature type="domain" description="Clp ATPase C-terminal" evidence="12">
    <location>
        <begin position="615"/>
        <end position="704"/>
    </location>
</feature>
<name>A0A269THT7_9BACT</name>
<evidence type="ECO:0000256" key="6">
    <source>
        <dbReference type="ARBA" id="ARBA00023054"/>
    </source>
</evidence>
<dbReference type="RefSeq" id="WP_095335046.1">
    <property type="nucleotide sequence ID" value="NZ_NQNY01000014.1"/>
</dbReference>
<keyword evidence="4 9" id="KW-0547">Nucleotide-binding</keyword>
<dbReference type="FunFam" id="3.40.50.300:FF:000120">
    <property type="entry name" value="ATP-dependent chaperone ClpB"/>
    <property type="match status" value="1"/>
</dbReference>
<dbReference type="Pfam" id="PF10431">
    <property type="entry name" value="ClpB_D2-small"/>
    <property type="match status" value="1"/>
</dbReference>
<protein>
    <submittedName>
        <fullName evidence="13">ATP-dependent chaperone ClpB</fullName>
    </submittedName>
</protein>
<dbReference type="InterPro" id="IPR028299">
    <property type="entry name" value="ClpA/B_CS2"/>
</dbReference>
<dbReference type="PRINTS" id="PR00300">
    <property type="entry name" value="CLPPROTEASEA"/>
</dbReference>
<dbReference type="Proteomes" id="UP000216943">
    <property type="component" value="Unassembled WGS sequence"/>
</dbReference>
<evidence type="ECO:0000256" key="10">
    <source>
        <dbReference type="SAM" id="Coils"/>
    </source>
</evidence>
<dbReference type="InterPro" id="IPR041546">
    <property type="entry name" value="ClpA/ClpB_AAA_lid"/>
</dbReference>
<dbReference type="InterPro" id="IPR003593">
    <property type="entry name" value="AAA+_ATPase"/>
</dbReference>
<evidence type="ECO:0000256" key="9">
    <source>
        <dbReference type="RuleBase" id="RU004432"/>
    </source>
</evidence>
<keyword evidence="5 9" id="KW-0067">ATP-binding</keyword>
<evidence type="ECO:0000259" key="12">
    <source>
        <dbReference type="SMART" id="SM01086"/>
    </source>
</evidence>
<dbReference type="SMART" id="SM01086">
    <property type="entry name" value="ClpB_D2-small"/>
    <property type="match status" value="1"/>
</dbReference>
<dbReference type="InterPro" id="IPR001270">
    <property type="entry name" value="ClpA/B"/>
</dbReference>
<dbReference type="PROSITE" id="PS00870">
    <property type="entry name" value="CLPAB_1"/>
    <property type="match status" value="1"/>
</dbReference>
<evidence type="ECO:0000256" key="7">
    <source>
        <dbReference type="ARBA" id="ARBA00023186"/>
    </source>
</evidence>
<dbReference type="InterPro" id="IPR019489">
    <property type="entry name" value="Clp_ATPase_C"/>
</dbReference>
<dbReference type="GO" id="GO:0005737">
    <property type="term" value="C:cytoplasm"/>
    <property type="evidence" value="ECO:0007669"/>
    <property type="project" value="UniProtKB-SubCell"/>
</dbReference>
<comment type="caution">
    <text evidence="13">The sequence shown here is derived from an EMBL/GenBank/DDBJ whole genome shotgun (WGS) entry which is preliminary data.</text>
</comment>
<evidence type="ECO:0000256" key="5">
    <source>
        <dbReference type="ARBA" id="ARBA00022840"/>
    </source>
</evidence>
<dbReference type="Gene3D" id="1.10.8.60">
    <property type="match status" value="1"/>
</dbReference>
<dbReference type="PROSITE" id="PS00871">
    <property type="entry name" value="CLPAB_2"/>
    <property type="match status" value="1"/>
</dbReference>
<accession>A0A269THT7</accession>
<dbReference type="Pfam" id="PF07724">
    <property type="entry name" value="AAA_2"/>
    <property type="match status" value="1"/>
</dbReference>
<dbReference type="GO" id="GO:0034605">
    <property type="term" value="P:cellular response to heat"/>
    <property type="evidence" value="ECO:0007669"/>
    <property type="project" value="TreeGrafter"/>
</dbReference>
<feature type="domain" description="AAA+ ATPase" evidence="11">
    <location>
        <begin position="51"/>
        <end position="198"/>
    </location>
</feature>
<gene>
    <name evidence="13" type="ORF">CJJ23_03880</name>
</gene>
<evidence type="ECO:0000256" key="8">
    <source>
        <dbReference type="ARBA" id="ARBA00026057"/>
    </source>
</evidence>
<dbReference type="PANTHER" id="PTHR11638:SF18">
    <property type="entry name" value="HEAT SHOCK PROTEIN 104"/>
    <property type="match status" value="1"/>
</dbReference>
<dbReference type="PANTHER" id="PTHR11638">
    <property type="entry name" value="ATP-DEPENDENT CLP PROTEASE"/>
    <property type="match status" value="1"/>
</dbReference>
<evidence type="ECO:0000313" key="13">
    <source>
        <dbReference type="EMBL" id="PAK21042.1"/>
    </source>
</evidence>
<dbReference type="Pfam" id="PF00004">
    <property type="entry name" value="AAA"/>
    <property type="match status" value="1"/>
</dbReference>
<dbReference type="SMART" id="SM00382">
    <property type="entry name" value="AAA"/>
    <property type="match status" value="2"/>
</dbReference>
<dbReference type="EMBL" id="NQNY01000014">
    <property type="protein sequence ID" value="PAK21042.1"/>
    <property type="molecule type" value="Genomic_DNA"/>
</dbReference>
<comment type="subunit">
    <text evidence="8">Homohexamer. The oligomerization is ATP-dependent.</text>
</comment>
<organism evidence="13 14">
    <name type="scientific">Mycoplasmopsis agassizii</name>
    <dbReference type="NCBI Taxonomy" id="33922"/>
    <lineage>
        <taxon>Bacteria</taxon>
        <taxon>Bacillati</taxon>
        <taxon>Mycoplasmatota</taxon>
        <taxon>Mycoplasmoidales</taxon>
        <taxon>Metamycoplasmataceae</taxon>
        <taxon>Mycoplasmopsis</taxon>
    </lineage>
</organism>
<dbReference type="InterPro" id="IPR003959">
    <property type="entry name" value="ATPase_AAA_core"/>
</dbReference>
<dbReference type="Gene3D" id="3.40.50.300">
    <property type="entry name" value="P-loop containing nucleotide triphosphate hydrolases"/>
    <property type="match status" value="3"/>
</dbReference>
<reference evidence="14" key="1">
    <citation type="submission" date="2017-08" db="EMBL/GenBank/DDBJ databases">
        <authorList>
            <person name="Alvarez-Ponce D."/>
            <person name="Weitzman C.L."/>
            <person name="Tillett R.L."/>
            <person name="Sandmeier F.C."/>
            <person name="Tracy C.R."/>
        </authorList>
    </citation>
    <scope>NUCLEOTIDE SEQUENCE [LARGE SCALE GENOMIC DNA]</scope>
    <source>
        <strain evidence="14">723</strain>
    </source>
</reference>
<dbReference type="OrthoDB" id="9803641at2"/>
<dbReference type="InterPro" id="IPR027417">
    <property type="entry name" value="P-loop_NTPase"/>
</dbReference>
<keyword evidence="3" id="KW-0677">Repeat</keyword>
<dbReference type="SUPFAM" id="SSF52540">
    <property type="entry name" value="P-loop containing nucleoside triphosphate hydrolases"/>
    <property type="match status" value="2"/>
</dbReference>
<keyword evidence="6 10" id="KW-0175">Coiled coil</keyword>
<dbReference type="CDD" id="cd19499">
    <property type="entry name" value="RecA-like_ClpB_Hsp104-like"/>
    <property type="match status" value="1"/>
</dbReference>
<evidence type="ECO:0000256" key="4">
    <source>
        <dbReference type="ARBA" id="ARBA00022741"/>
    </source>
</evidence>
<feature type="domain" description="AAA+ ATPase" evidence="11">
    <location>
        <begin position="453"/>
        <end position="594"/>
    </location>
</feature>
<evidence type="ECO:0000256" key="1">
    <source>
        <dbReference type="ARBA" id="ARBA00004496"/>
    </source>
</evidence>
<evidence type="ECO:0000313" key="14">
    <source>
        <dbReference type="Proteomes" id="UP000216943"/>
    </source>
</evidence>
<evidence type="ECO:0000256" key="2">
    <source>
        <dbReference type="ARBA" id="ARBA00008675"/>
    </source>
</evidence>
<proteinExistence type="inferred from homology"/>
<dbReference type="GO" id="GO:0016887">
    <property type="term" value="F:ATP hydrolysis activity"/>
    <property type="evidence" value="ECO:0007669"/>
    <property type="project" value="InterPro"/>
</dbReference>
<dbReference type="AlphaFoldDB" id="A0A269THT7"/>
<sequence length="710" mass="81090">MNATFTETDNRKPLEKYARNLTQLARDNKLEPVINRDSEIREIIRILSRKSKNNPVLVGDPGVGKTALVEGLARKIVEKQVPIDLLGKEVYEIDLASIIAGASYQGQFEKRMKDLLKEINEANGNIIVFIDEIHMLNGMGKNSAESGLDAAQMLKPMLARGQMHMIGATTLKEYKKYIETDPAFERRMQKILINESSVTDTITILRGIKDRFESFHKVKIDDEALVAAAQMSDRYIADRFLPDKAIDLVDEAASAIKVEMNYEPLPLIEIKEKIARLEMEKVALNSSDSTKHEKRIKEINTELTKLNETFSTQEKAWKAAKSKMDKLAEYQERLYDLNHQMDYYNSIADYGKTAEIKYRDIPKLEQEKLELEKTLENSEERLIKNKVTREEIMIVISNWTGIPATKLLKDEREKILNLDKELAKTIKGQDEAIKEIHRIIMRNKANINDLNKPIGSFLFLGPSGVGKTELSRALAAQLFSSENDLIRLDMSEYMEKHSVSKIIGSPPGYIGYESGGQVTEKIRRKPYSILLIDEIEKAHPDVVNIFLQMLDSGRITDAQGREINCKNLIIIMTSNLTAELAHAGASEVEVQEALNKFFRPEFVNRIDSIITFNKLTIEVKEEIARLELAKVAQRLIMNNYHISFDESVVQEMLKKAFNDNFGARPIKRFIQDKIESLLAFEIVNTSMKQDLFYVVYFENGNFTLRKSLPN</sequence>
<feature type="coiled-coil region" evidence="10">
    <location>
        <begin position="267"/>
        <end position="316"/>
    </location>
</feature>
<comment type="subcellular location">
    <subcellularLocation>
        <location evidence="1">Cytoplasm</location>
    </subcellularLocation>
</comment>
<dbReference type="Pfam" id="PF17871">
    <property type="entry name" value="AAA_lid_9"/>
    <property type="match status" value="1"/>
</dbReference>
<comment type="similarity">
    <text evidence="2 9">Belongs to the ClpA/ClpB family.</text>
</comment>
<keyword evidence="7 9" id="KW-0143">Chaperone</keyword>